<reference evidence="1 2" key="1">
    <citation type="submission" date="2014-10" db="EMBL/GenBank/DDBJ databases">
        <title>Draft genome sequence of Actinoplanes utahensis NRRL 12052.</title>
        <authorList>
            <person name="Velasco-Bucheli B."/>
            <person name="del Cerro C."/>
            <person name="Hormigo D."/>
            <person name="Garcia J.L."/>
            <person name="Acebal C."/>
            <person name="Arroyo M."/>
            <person name="de la Mata I."/>
        </authorList>
    </citation>
    <scope>NUCLEOTIDE SEQUENCE [LARGE SCALE GENOMIC DNA]</scope>
    <source>
        <strain evidence="1 2">NRRL 12052</strain>
    </source>
</reference>
<keyword evidence="2" id="KW-1185">Reference proteome</keyword>
<accession>A0A0A6UEH5</accession>
<dbReference type="AlphaFoldDB" id="A0A0A6UEH5"/>
<proteinExistence type="predicted"/>
<gene>
    <name evidence="1" type="ORF">MB27_34765</name>
</gene>
<dbReference type="RefSeq" id="WP_043532154.1">
    <property type="nucleotide sequence ID" value="NZ_BAABKU010000007.1"/>
</dbReference>
<name>A0A0A6UEH5_ACTUT</name>
<evidence type="ECO:0000313" key="2">
    <source>
        <dbReference type="Proteomes" id="UP000054537"/>
    </source>
</evidence>
<organism evidence="1 2">
    <name type="scientific">Actinoplanes utahensis</name>
    <dbReference type="NCBI Taxonomy" id="1869"/>
    <lineage>
        <taxon>Bacteria</taxon>
        <taxon>Bacillati</taxon>
        <taxon>Actinomycetota</taxon>
        <taxon>Actinomycetes</taxon>
        <taxon>Micromonosporales</taxon>
        <taxon>Micromonosporaceae</taxon>
        <taxon>Actinoplanes</taxon>
    </lineage>
</organism>
<sequence>MPEDLGESQSGPWPQFLAAPVVAPPEPWRRAGRPIAVGGLIGAGFGVHPGTGRDLLLAASHSGLGLFDTVTGERLARDYDNELAWPADDDLTCAGIGALAGTRVRMAGLLGGGLHRVAPGGWVVDVVTPDWPKSRVLLATGFGPWRGDHGETWWHVFHAGVTELRAAGFSPSGDTLIAATSSDVSMWTRAPATPR</sequence>
<dbReference type="OrthoDB" id="1849013at2"/>
<evidence type="ECO:0000313" key="1">
    <source>
        <dbReference type="EMBL" id="KHD73478.1"/>
    </source>
</evidence>
<dbReference type="eggNOG" id="ENOG5032D20">
    <property type="taxonomic scope" value="Bacteria"/>
</dbReference>
<protein>
    <submittedName>
        <fullName evidence="1">Uncharacterized protein</fullName>
    </submittedName>
</protein>
<dbReference type="EMBL" id="JRTT01000131">
    <property type="protein sequence ID" value="KHD73478.1"/>
    <property type="molecule type" value="Genomic_DNA"/>
</dbReference>
<comment type="caution">
    <text evidence="1">The sequence shown here is derived from an EMBL/GenBank/DDBJ whole genome shotgun (WGS) entry which is preliminary data.</text>
</comment>
<dbReference type="Proteomes" id="UP000054537">
    <property type="component" value="Unassembled WGS sequence"/>
</dbReference>